<evidence type="ECO:0000256" key="1">
    <source>
        <dbReference type="ARBA" id="ARBA00006484"/>
    </source>
</evidence>
<dbReference type="PANTHER" id="PTHR42760">
    <property type="entry name" value="SHORT-CHAIN DEHYDROGENASES/REDUCTASES FAMILY MEMBER"/>
    <property type="match status" value="1"/>
</dbReference>
<feature type="domain" description="Ketoreductase" evidence="3">
    <location>
        <begin position="6"/>
        <end position="188"/>
    </location>
</feature>
<comment type="similarity">
    <text evidence="1">Belongs to the short-chain dehydrogenases/reductases (SDR) family.</text>
</comment>
<reference evidence="4" key="2">
    <citation type="submission" date="2023-06" db="EMBL/GenBank/DDBJ databases">
        <authorList>
            <person name="Kobayashi Y."/>
            <person name="Kayamori A."/>
            <person name="Aoki K."/>
            <person name="Shiwa Y."/>
            <person name="Fujita N."/>
            <person name="Sugita T."/>
            <person name="Iwasaki W."/>
            <person name="Tanaka N."/>
            <person name="Takashima M."/>
        </authorList>
    </citation>
    <scope>NUCLEOTIDE SEQUENCE</scope>
    <source>
        <strain evidence="4">HIS016</strain>
    </source>
</reference>
<dbReference type="GO" id="GO:0006633">
    <property type="term" value="P:fatty acid biosynthetic process"/>
    <property type="evidence" value="ECO:0007669"/>
    <property type="project" value="TreeGrafter"/>
</dbReference>
<dbReference type="PRINTS" id="PR00081">
    <property type="entry name" value="GDHRDH"/>
</dbReference>
<evidence type="ECO:0000256" key="2">
    <source>
        <dbReference type="SAM" id="MobiDB-lite"/>
    </source>
</evidence>
<evidence type="ECO:0000313" key="4">
    <source>
        <dbReference type="EMBL" id="GMK54351.1"/>
    </source>
</evidence>
<dbReference type="GO" id="GO:0048038">
    <property type="term" value="F:quinone binding"/>
    <property type="evidence" value="ECO:0007669"/>
    <property type="project" value="TreeGrafter"/>
</dbReference>
<dbReference type="SMART" id="SM00822">
    <property type="entry name" value="PKS_KR"/>
    <property type="match status" value="1"/>
</dbReference>
<dbReference type="InterPro" id="IPR036291">
    <property type="entry name" value="NAD(P)-bd_dom_sf"/>
</dbReference>
<evidence type="ECO:0000259" key="3">
    <source>
        <dbReference type="SMART" id="SM00822"/>
    </source>
</evidence>
<dbReference type="EMBL" id="BTCM01000001">
    <property type="protein sequence ID" value="GMK54351.1"/>
    <property type="molecule type" value="Genomic_DNA"/>
</dbReference>
<proteinExistence type="inferred from homology"/>
<dbReference type="AlphaFoldDB" id="A0AAD3Y8V7"/>
<feature type="compositionally biased region" description="Basic and acidic residues" evidence="2">
    <location>
        <begin position="212"/>
        <end position="222"/>
    </location>
</feature>
<feature type="region of interest" description="Disordered" evidence="2">
    <location>
        <begin position="205"/>
        <end position="228"/>
    </location>
</feature>
<dbReference type="SUPFAM" id="SSF51735">
    <property type="entry name" value="NAD(P)-binding Rossmann-fold domains"/>
    <property type="match status" value="1"/>
</dbReference>
<dbReference type="Gene3D" id="3.40.50.720">
    <property type="entry name" value="NAD(P)-binding Rossmann-like Domain"/>
    <property type="match status" value="1"/>
</dbReference>
<comment type="caution">
    <text evidence="4">The sequence shown here is derived from an EMBL/GenBank/DDBJ whole genome shotgun (WGS) entry which is preliminary data.</text>
</comment>
<dbReference type="PRINTS" id="PR00080">
    <property type="entry name" value="SDRFAMILY"/>
</dbReference>
<evidence type="ECO:0000313" key="5">
    <source>
        <dbReference type="Proteomes" id="UP001222932"/>
    </source>
</evidence>
<keyword evidence="5" id="KW-1185">Reference proteome</keyword>
<dbReference type="FunFam" id="3.40.50.720:FF:000084">
    <property type="entry name" value="Short-chain dehydrogenase reductase"/>
    <property type="match status" value="1"/>
</dbReference>
<dbReference type="Proteomes" id="UP001222932">
    <property type="component" value="Unassembled WGS sequence"/>
</dbReference>
<protein>
    <recommendedName>
        <fullName evidence="3">Ketoreductase domain-containing protein</fullName>
    </recommendedName>
</protein>
<accession>A0AAD3Y8V7</accession>
<sequence>MLNPDGVALVTGAASGIGAATARALVRDGIRQLVLADILSLGGITSELEKAGAQVLALKADVSDPASVDDMLKRTLAKFGRLDYAANCASIMDARKFSDAKPADWDRVVGINARGVFLCLHAEVKAMVRQDPLPSDINPNRVQRGAIVNVASSLGSRALPLTSMYAASKHAEIGLAKAVAVEYAMRGVRINNVAPGIIETPTTTGPFARPFLESESKPERTPMGRPGMPEEVADTIVFLLSDRASFVTGATWAVDGGMTIY</sequence>
<dbReference type="Pfam" id="PF13561">
    <property type="entry name" value="adh_short_C2"/>
    <property type="match status" value="1"/>
</dbReference>
<dbReference type="GO" id="GO:0016616">
    <property type="term" value="F:oxidoreductase activity, acting on the CH-OH group of donors, NAD or NADP as acceptor"/>
    <property type="evidence" value="ECO:0007669"/>
    <property type="project" value="TreeGrafter"/>
</dbReference>
<dbReference type="CDD" id="cd05233">
    <property type="entry name" value="SDR_c"/>
    <property type="match status" value="1"/>
</dbReference>
<dbReference type="InterPro" id="IPR002347">
    <property type="entry name" value="SDR_fam"/>
</dbReference>
<dbReference type="InterPro" id="IPR057326">
    <property type="entry name" value="KR_dom"/>
</dbReference>
<reference evidence="4" key="1">
    <citation type="journal article" date="2023" name="BMC Genomics">
        <title>Chromosome-level genome assemblies of Cutaneotrichosporon spp. (Trichosporonales, Basidiomycota) reveal imbalanced evolution between nucleotide sequences and chromosome synteny.</title>
        <authorList>
            <person name="Kobayashi Y."/>
            <person name="Kayamori A."/>
            <person name="Aoki K."/>
            <person name="Shiwa Y."/>
            <person name="Matsutani M."/>
            <person name="Fujita N."/>
            <person name="Sugita T."/>
            <person name="Iwasaki W."/>
            <person name="Tanaka N."/>
            <person name="Takashima M."/>
        </authorList>
    </citation>
    <scope>NUCLEOTIDE SEQUENCE</scope>
    <source>
        <strain evidence="4">HIS016</strain>
    </source>
</reference>
<organism evidence="4 5">
    <name type="scientific">Cutaneotrichosporon spelunceum</name>
    <dbReference type="NCBI Taxonomy" id="1672016"/>
    <lineage>
        <taxon>Eukaryota</taxon>
        <taxon>Fungi</taxon>
        <taxon>Dikarya</taxon>
        <taxon>Basidiomycota</taxon>
        <taxon>Agaricomycotina</taxon>
        <taxon>Tremellomycetes</taxon>
        <taxon>Trichosporonales</taxon>
        <taxon>Trichosporonaceae</taxon>
        <taxon>Cutaneotrichosporon</taxon>
    </lineage>
</organism>
<name>A0AAD3Y8V7_9TREE</name>
<gene>
    <name evidence="4" type="ORF">CspeluHIS016_0109370</name>
</gene>
<dbReference type="PANTHER" id="PTHR42760:SF45">
    <property type="entry name" value="SHORT CHAIN DEHYDROGENASE_REDUCTASE FAMILY PROTEIN, PUTATIVE (AFU_ORTHOLOGUE AFUA_3G09150)-RELATED"/>
    <property type="match status" value="1"/>
</dbReference>